<accession>C5RA94</accession>
<dbReference type="AlphaFoldDB" id="C5RA94"/>
<name>C5RA94_WEIPA</name>
<sequence length="130" mass="14836">MEVGGQQKGNNMADYDIGSTGVGNLHHGFSKSKDLVKLPVGNESQLKNGYVTLSWKKENAIAKSRRNDKKIHQKWEANYKIFKSYRDKQPDARGNELKELYKKVSEKTGVSPLTLKGLMYEYKWRAEQGV</sequence>
<dbReference type="EMBL" id="ACKU01000012">
    <property type="protein sequence ID" value="EER74948.1"/>
    <property type="molecule type" value="Genomic_DNA"/>
</dbReference>
<dbReference type="Proteomes" id="UP000004528">
    <property type="component" value="Unassembled WGS sequence"/>
</dbReference>
<gene>
    <name evidence="1" type="ORF">HMPREF0877_0889</name>
</gene>
<dbReference type="HOGENOM" id="CLU_1937270_0_0_9"/>
<comment type="caution">
    <text evidence="1">The sequence shown here is derived from an EMBL/GenBank/DDBJ whole genome shotgun (WGS) entry which is preliminary data.</text>
</comment>
<dbReference type="STRING" id="585506.HMPREF0877_0889"/>
<protein>
    <submittedName>
        <fullName evidence="1">Uncharacterized protein</fullName>
    </submittedName>
</protein>
<keyword evidence="2" id="KW-1185">Reference proteome</keyword>
<proteinExistence type="predicted"/>
<organism evidence="1 2">
    <name type="scientific">Weissella paramesenteroides ATCC 33313</name>
    <dbReference type="NCBI Taxonomy" id="585506"/>
    <lineage>
        <taxon>Bacteria</taxon>
        <taxon>Bacillati</taxon>
        <taxon>Bacillota</taxon>
        <taxon>Bacilli</taxon>
        <taxon>Lactobacillales</taxon>
        <taxon>Lactobacillaceae</taxon>
        <taxon>Weissella</taxon>
    </lineage>
</organism>
<evidence type="ECO:0000313" key="1">
    <source>
        <dbReference type="EMBL" id="EER74948.1"/>
    </source>
</evidence>
<reference evidence="1 2" key="1">
    <citation type="submission" date="2009-04" db="EMBL/GenBank/DDBJ databases">
        <authorList>
            <person name="Qin X."/>
            <person name="Bachman B."/>
            <person name="Battles P."/>
            <person name="Bell A."/>
            <person name="Bess C."/>
            <person name="Bickham C."/>
            <person name="Chaboub L."/>
            <person name="Chen D."/>
            <person name="Coyle M."/>
            <person name="Deiros D.R."/>
            <person name="Dinh H."/>
            <person name="Forbes L."/>
            <person name="Fowler G."/>
            <person name="Francisco L."/>
            <person name="Fu Q."/>
            <person name="Gubbala S."/>
            <person name="Hale W."/>
            <person name="Han Y."/>
            <person name="Hemphill L."/>
            <person name="Highlander S.K."/>
            <person name="Hirani K."/>
            <person name="Hogues M."/>
            <person name="Jackson L."/>
            <person name="Jakkamsetti A."/>
            <person name="Javaid M."/>
            <person name="Jiang H."/>
            <person name="Korchina V."/>
            <person name="Kovar C."/>
            <person name="Lara F."/>
            <person name="Lee S."/>
            <person name="Mata R."/>
            <person name="Mathew T."/>
            <person name="Moen C."/>
            <person name="Morales K."/>
            <person name="Munidasa M."/>
            <person name="Nazareth L."/>
            <person name="Ngo R."/>
            <person name="Nguyen L."/>
            <person name="Okwuonu G."/>
            <person name="Ongeri F."/>
            <person name="Patil S."/>
            <person name="Petrosino J."/>
            <person name="Pham C."/>
            <person name="Pham P."/>
            <person name="Pu L.-L."/>
            <person name="Puazo M."/>
            <person name="Raj R."/>
            <person name="Reid J."/>
            <person name="Rouhana J."/>
            <person name="Saada N."/>
            <person name="Shang Y."/>
            <person name="Simmons D."/>
            <person name="Thornton R."/>
            <person name="Warren J."/>
            <person name="Weissenberger G."/>
            <person name="Zhang J."/>
            <person name="Zhang L."/>
            <person name="Zhou C."/>
            <person name="Zhu D."/>
            <person name="Muzny D."/>
            <person name="Worley K."/>
            <person name="Gibbs R."/>
        </authorList>
    </citation>
    <scope>NUCLEOTIDE SEQUENCE [LARGE SCALE GENOMIC DNA]</scope>
    <source>
        <strain evidence="1 2">ATCC 33313</strain>
    </source>
</reference>
<evidence type="ECO:0000313" key="2">
    <source>
        <dbReference type="Proteomes" id="UP000004528"/>
    </source>
</evidence>